<dbReference type="InterPro" id="IPR039440">
    <property type="entry name" value="DUF3850"/>
</dbReference>
<accession>A0AAD3YRZ2</accession>
<reference evidence="2" key="1">
    <citation type="journal article" date="2018" name="Genome Biol.">
        <title>SKESA: strategic k-mer extension for scrupulous assemblies.</title>
        <authorList>
            <person name="Souvorov A."/>
            <person name="Agarwala R."/>
            <person name="Lipman D.J."/>
        </authorList>
    </citation>
    <scope>NUCLEOTIDE SEQUENCE</scope>
    <source>
        <strain evidence="2">AUSMDU00005748</strain>
    </source>
</reference>
<dbReference type="RefSeq" id="WP_227630305.1">
    <property type="nucleotide sequence ID" value="NZ_JAETUX010000001.1"/>
</dbReference>
<dbReference type="Proteomes" id="UP000868497">
    <property type="component" value="Unassembled WGS sequence"/>
</dbReference>
<feature type="domain" description="DUF3850" evidence="1">
    <location>
        <begin position="11"/>
        <end position="85"/>
    </location>
</feature>
<evidence type="ECO:0000313" key="3">
    <source>
        <dbReference type="Proteomes" id="UP000868497"/>
    </source>
</evidence>
<dbReference type="Gene3D" id="2.30.130.30">
    <property type="entry name" value="Hypothetical protein"/>
    <property type="match status" value="1"/>
</dbReference>
<proteinExistence type="predicted"/>
<evidence type="ECO:0000313" key="2">
    <source>
        <dbReference type="EMBL" id="HAU4359835.1"/>
    </source>
</evidence>
<dbReference type="AlphaFoldDB" id="A0AAD3YRZ2"/>
<protein>
    <submittedName>
        <fullName evidence="2">DUF3850 domain-containing protein</fullName>
    </submittedName>
</protein>
<dbReference type="Pfam" id="PF12961">
    <property type="entry name" value="DUF3850"/>
    <property type="match status" value="1"/>
</dbReference>
<reference evidence="2" key="2">
    <citation type="submission" date="2019-09" db="EMBL/GenBank/DDBJ databases">
        <authorList>
            <consortium name="NCBI Pathogen Detection Project"/>
        </authorList>
    </citation>
    <scope>NUCLEOTIDE SEQUENCE</scope>
    <source>
        <strain evidence="2">AUSMDU00005748</strain>
    </source>
</reference>
<name>A0AAD3YRZ2_KLEOX</name>
<dbReference type="EMBL" id="DACXIC010000053">
    <property type="protein sequence ID" value="HAU4359835.1"/>
    <property type="molecule type" value="Genomic_DNA"/>
</dbReference>
<gene>
    <name evidence="2" type="ORF">F6W21_26260</name>
</gene>
<dbReference type="SUPFAM" id="SSF88697">
    <property type="entry name" value="PUA domain-like"/>
    <property type="match status" value="1"/>
</dbReference>
<sequence length="205" mass="22838">MTSKLTREPITHDLKIYPEFFSAVCTGVKRAELRKNDRDYRVGDTLHLLETPRGSCHSTGEFINATITHIADVGEWMPGYVLLSIEREAMDRKAAMDSEPVAWGNGCDKTVPAALRYLAENERPFGGESRFNAAHLYQLAREIELMAEAPLYRHAQQPVVPDGLIAAVNRLLDSDGSRGCYSAIRCHDARAEVERLLAAAPQEVK</sequence>
<evidence type="ECO:0000259" key="1">
    <source>
        <dbReference type="Pfam" id="PF12961"/>
    </source>
</evidence>
<comment type="caution">
    <text evidence="2">The sequence shown here is derived from an EMBL/GenBank/DDBJ whole genome shotgun (WGS) entry which is preliminary data.</text>
</comment>
<organism evidence="2 3">
    <name type="scientific">Klebsiella oxytoca</name>
    <dbReference type="NCBI Taxonomy" id="571"/>
    <lineage>
        <taxon>Bacteria</taxon>
        <taxon>Pseudomonadati</taxon>
        <taxon>Pseudomonadota</taxon>
        <taxon>Gammaproteobacteria</taxon>
        <taxon>Enterobacterales</taxon>
        <taxon>Enterobacteriaceae</taxon>
        <taxon>Klebsiella/Raoultella group</taxon>
        <taxon>Klebsiella</taxon>
    </lineage>
</organism>
<dbReference type="InterPro" id="IPR015947">
    <property type="entry name" value="PUA-like_sf"/>
</dbReference>